<evidence type="ECO:0000313" key="1">
    <source>
        <dbReference type="EMBL" id="PSH58997.1"/>
    </source>
</evidence>
<accession>A0A2P7AXR4</accession>
<reference evidence="2" key="1">
    <citation type="submission" date="2017-11" db="EMBL/GenBank/DDBJ databases">
        <authorList>
            <person name="Kuznetsova I."/>
            <person name="Sazanova A."/>
            <person name="Chirak E."/>
            <person name="Safronova V."/>
            <person name="Willems A."/>
        </authorList>
    </citation>
    <scope>NUCLEOTIDE SEQUENCE [LARGE SCALE GENOMIC DNA]</scope>
    <source>
        <strain evidence="2">CCBAU 03422</strain>
    </source>
</reference>
<evidence type="ECO:0000313" key="2">
    <source>
        <dbReference type="Proteomes" id="UP000241764"/>
    </source>
</evidence>
<organism evidence="1 2">
    <name type="scientific">Phyllobacterium sophorae</name>
    <dbReference type="NCBI Taxonomy" id="1520277"/>
    <lineage>
        <taxon>Bacteria</taxon>
        <taxon>Pseudomonadati</taxon>
        <taxon>Pseudomonadota</taxon>
        <taxon>Alphaproteobacteria</taxon>
        <taxon>Hyphomicrobiales</taxon>
        <taxon>Phyllobacteriaceae</taxon>
        <taxon>Phyllobacterium</taxon>
    </lineage>
</organism>
<dbReference type="OrthoDB" id="9928127at2"/>
<name>A0A2P7AXR4_9HYPH</name>
<gene>
    <name evidence="1" type="ORF">CU103_27390</name>
</gene>
<protein>
    <submittedName>
        <fullName evidence="1">Uncharacterized protein</fullName>
    </submittedName>
</protein>
<proteinExistence type="predicted"/>
<comment type="caution">
    <text evidence="1">The sequence shown here is derived from an EMBL/GenBank/DDBJ whole genome shotgun (WGS) entry which is preliminary data.</text>
</comment>
<dbReference type="RefSeq" id="WP_106667183.1">
    <property type="nucleotide sequence ID" value="NZ_PGGM01000017.1"/>
</dbReference>
<dbReference type="EMBL" id="PGGM01000017">
    <property type="protein sequence ID" value="PSH58997.1"/>
    <property type="molecule type" value="Genomic_DNA"/>
</dbReference>
<sequence>MSKKDELRILHAFEMPVVKDNRTQMVIVSSEELGGVYLRLLKRSTDPRYDIFQVNIVIKGIEYETEQSTRVAAGALARAIADLAIISPYDDD</sequence>
<dbReference type="Proteomes" id="UP000241764">
    <property type="component" value="Unassembled WGS sequence"/>
</dbReference>
<dbReference type="AlphaFoldDB" id="A0A2P7AXR4"/>
<keyword evidence="2" id="KW-1185">Reference proteome</keyword>